<dbReference type="Gene3D" id="2.60.40.1320">
    <property type="entry name" value="SRS domain"/>
    <property type="match status" value="1"/>
</dbReference>
<evidence type="ECO:0000313" key="4">
    <source>
        <dbReference type="EMBL" id="PHJ25140.1"/>
    </source>
</evidence>
<gene>
    <name evidence="4" type="ORF">CSUI_001005</name>
</gene>
<sequence length="256" mass="26786">MTVSAPTTRSRITAKSSDFRWRRCAFFVLGTAGLAVVLPLFLDGKVPAAVAHGELAELHSGHPRSLAAKPVPVCGANAEGKQNGKNLELTAKDGLQFKCAADQTLHPPSKGSDNNDFSDVYEYDAAKNTCKGTGTALNSVVTGATLTKSEQNSLPAAKSAEIVYTLKYTEAPTEDQSLCYTCKTSSPSPSECTVHITVKKKTPPSPPEDTQQGDTPAPPVNGTTTPPTSTSTSDSRRIAASAAAAAATFLPVVFFL</sequence>
<comment type="caution">
    <text evidence="4">The sequence shown here is derived from an EMBL/GenBank/DDBJ whole genome shotgun (WGS) entry which is preliminary data.</text>
</comment>
<keyword evidence="2" id="KW-0472">Membrane</keyword>
<accession>A0A2C6KYY2</accession>
<dbReference type="InterPro" id="IPR036755">
    <property type="entry name" value="SRS_dom_sf"/>
</dbReference>
<dbReference type="VEuPathDB" id="ToxoDB:CSUI_001005"/>
<dbReference type="GeneID" id="94424422"/>
<organism evidence="4 5">
    <name type="scientific">Cystoisospora suis</name>
    <dbReference type="NCBI Taxonomy" id="483139"/>
    <lineage>
        <taxon>Eukaryota</taxon>
        <taxon>Sar</taxon>
        <taxon>Alveolata</taxon>
        <taxon>Apicomplexa</taxon>
        <taxon>Conoidasida</taxon>
        <taxon>Coccidia</taxon>
        <taxon>Eucoccidiorida</taxon>
        <taxon>Eimeriorina</taxon>
        <taxon>Sarcocystidae</taxon>
        <taxon>Cystoisospora</taxon>
    </lineage>
</organism>
<keyword evidence="2" id="KW-0812">Transmembrane</keyword>
<dbReference type="Pfam" id="PF04092">
    <property type="entry name" value="SAG"/>
    <property type="match status" value="1"/>
</dbReference>
<feature type="region of interest" description="Disordered" evidence="1">
    <location>
        <begin position="198"/>
        <end position="236"/>
    </location>
</feature>
<feature type="domain" description="SRS" evidence="3">
    <location>
        <begin position="74"/>
        <end position="198"/>
    </location>
</feature>
<evidence type="ECO:0000313" key="5">
    <source>
        <dbReference type="Proteomes" id="UP000221165"/>
    </source>
</evidence>
<evidence type="ECO:0000256" key="1">
    <source>
        <dbReference type="SAM" id="MobiDB-lite"/>
    </source>
</evidence>
<dbReference type="EMBL" id="MIGC01000395">
    <property type="protein sequence ID" value="PHJ25140.1"/>
    <property type="molecule type" value="Genomic_DNA"/>
</dbReference>
<feature type="compositionally biased region" description="Low complexity" evidence="1">
    <location>
        <begin position="220"/>
        <end position="236"/>
    </location>
</feature>
<evidence type="ECO:0000256" key="2">
    <source>
        <dbReference type="SAM" id="Phobius"/>
    </source>
</evidence>
<dbReference type="GO" id="GO:0016020">
    <property type="term" value="C:membrane"/>
    <property type="evidence" value="ECO:0007669"/>
    <property type="project" value="InterPro"/>
</dbReference>
<protein>
    <recommendedName>
        <fullName evidence="3">SRS domain-containing protein</fullName>
    </recommendedName>
</protein>
<dbReference type="SUPFAM" id="SSF74877">
    <property type="entry name" value="Major surface antigen p30, SAG1"/>
    <property type="match status" value="1"/>
</dbReference>
<dbReference type="InterPro" id="IPR007226">
    <property type="entry name" value="SRS_dom"/>
</dbReference>
<reference evidence="4 5" key="1">
    <citation type="journal article" date="2017" name="Int. J. Parasitol.">
        <title>The genome of the protozoan parasite Cystoisospora suis and a reverse vaccinology approach to identify vaccine candidates.</title>
        <authorList>
            <person name="Palmieri N."/>
            <person name="Shrestha A."/>
            <person name="Ruttkowski B."/>
            <person name="Beck T."/>
            <person name="Vogl C."/>
            <person name="Tomley F."/>
            <person name="Blake D.P."/>
            <person name="Joachim A."/>
        </authorList>
    </citation>
    <scope>NUCLEOTIDE SEQUENCE [LARGE SCALE GENOMIC DNA]</scope>
    <source>
        <strain evidence="4 5">Wien I</strain>
    </source>
</reference>
<keyword evidence="2" id="KW-1133">Transmembrane helix</keyword>
<dbReference type="RefSeq" id="XP_067926812.1">
    <property type="nucleotide sequence ID" value="XM_068061211.1"/>
</dbReference>
<dbReference type="AlphaFoldDB" id="A0A2C6KYY2"/>
<dbReference type="Proteomes" id="UP000221165">
    <property type="component" value="Unassembled WGS sequence"/>
</dbReference>
<keyword evidence="5" id="KW-1185">Reference proteome</keyword>
<evidence type="ECO:0000259" key="3">
    <source>
        <dbReference type="Pfam" id="PF04092"/>
    </source>
</evidence>
<proteinExistence type="predicted"/>
<name>A0A2C6KYY2_9APIC</name>
<feature type="transmembrane region" description="Helical" evidence="2">
    <location>
        <begin position="21"/>
        <end position="42"/>
    </location>
</feature>